<comment type="function">
    <text evidence="13">RNA polymerase that catalyzes the synthesis of short RNA molecules used as primers for DNA polymerase during DNA replication.</text>
</comment>
<keyword evidence="7 11" id="KW-0479">Metal-binding</keyword>
<accession>A0A0Q0WI45</accession>
<dbReference type="RefSeq" id="WP_048101653.1">
    <property type="nucleotide sequence ID" value="NZ_LKBH01000177.1"/>
</dbReference>
<dbReference type="GeneID" id="84222356"/>
<evidence type="ECO:0000256" key="1">
    <source>
        <dbReference type="ARBA" id="ARBA00009762"/>
    </source>
</evidence>
<reference evidence="14 15" key="1">
    <citation type="submission" date="2015-09" db="EMBL/GenBank/DDBJ databases">
        <title>Heavy metals and arsenic resistance mechanisms in polyextremophilic archaea of the family Ferroplasmaceae.</title>
        <authorList>
            <person name="Bulaev A.G."/>
            <person name="Kanygina A.V."/>
        </authorList>
    </citation>
    <scope>NUCLEOTIDE SEQUENCE [LARGE SCALE GENOMIC DNA]</scope>
    <source>
        <strain evidence="14 15">BH2</strain>
    </source>
</reference>
<evidence type="ECO:0000256" key="12">
    <source>
        <dbReference type="RuleBase" id="RU003514"/>
    </source>
</evidence>
<organism evidence="14 15">
    <name type="scientific">Acidiplasma cupricumulans</name>
    <dbReference type="NCBI Taxonomy" id="312540"/>
    <lineage>
        <taxon>Archaea</taxon>
        <taxon>Methanobacteriati</taxon>
        <taxon>Thermoplasmatota</taxon>
        <taxon>Thermoplasmata</taxon>
        <taxon>Thermoplasmatales</taxon>
        <taxon>Ferroplasmaceae</taxon>
        <taxon>Acidiplasma</taxon>
    </lineage>
</organism>
<dbReference type="EC" id="2.7.7.-" evidence="11"/>
<name>A0A0Q0WI45_9ARCH</name>
<gene>
    <name evidence="11" type="primary">priS</name>
    <name evidence="14" type="ORF">AOG55_07425</name>
</gene>
<dbReference type="Pfam" id="PF01896">
    <property type="entry name" value="DNA_primase_S"/>
    <property type="match status" value="1"/>
</dbReference>
<keyword evidence="8 11" id="KW-0460">Magnesium</keyword>
<dbReference type="CDD" id="cd04860">
    <property type="entry name" value="AE_Prim_S"/>
    <property type="match status" value="1"/>
</dbReference>
<proteinExistence type="inferred from homology"/>
<keyword evidence="4 11" id="KW-0808">Transferase</keyword>
<keyword evidence="5 11" id="KW-0548">Nucleotidyltransferase</keyword>
<dbReference type="HAMAP" id="MF_00700">
    <property type="entry name" value="DNA_primase_sml_arc"/>
    <property type="match status" value="1"/>
</dbReference>
<dbReference type="InterPro" id="IPR023639">
    <property type="entry name" value="DNA_primase_ssu_PriS"/>
</dbReference>
<keyword evidence="15" id="KW-1185">Reference proteome</keyword>
<dbReference type="GO" id="GO:0006269">
    <property type="term" value="P:DNA replication, synthesis of primer"/>
    <property type="evidence" value="ECO:0007669"/>
    <property type="project" value="UniProtKB-UniRule"/>
</dbReference>
<evidence type="ECO:0000256" key="2">
    <source>
        <dbReference type="ARBA" id="ARBA00022478"/>
    </source>
</evidence>
<sequence length="378" mass="44794">MEKLELRDYFRDYYVKNPIKPPDLLFQREIGYIPFNGSMVRHRMYNNNIEIERFVKKIVPRHLYYSSAYYRHPEITRMQEKEWLGAELIFDLDADHIEGANKMTYAQILDEVKKHTLRLINVLMDDFGFTEDNIHLYFSGGRGYHVHIESDAVYQLDSDARREIGDYIRIEGINIDDLKNLDDDFFNYGILKKLNNYISEFYENIDENIIKSILGRNYNNYINYLQKYFNGKKIIDFFTDKSGNKFKIMDSFDAKNKITYNRDIFKYIIENFKKGNLAEIDEPVTTDIHRLIRFPLSLHGKTGLMVKPLKIDYLRDFNPLNEAIPDVFKEKEKIINIKINKFEIAMNNEHFILGNGEHKVPLYVAVFTNAIGVSDFVT</sequence>
<feature type="active site" evidence="11">
    <location>
        <position position="93"/>
    </location>
</feature>
<protein>
    <recommendedName>
        <fullName evidence="11">DNA primase small subunit PriS</fullName>
        <ecNumber evidence="11">2.7.7.-</ecNumber>
    </recommendedName>
</protein>
<dbReference type="AlphaFoldDB" id="A0A0Q0WI45"/>
<evidence type="ECO:0000256" key="7">
    <source>
        <dbReference type="ARBA" id="ARBA00022723"/>
    </source>
</evidence>
<comment type="similarity">
    <text evidence="1 11 12">Belongs to the eukaryotic-type primase small subunit family.</text>
</comment>
<dbReference type="SUPFAM" id="SSF56747">
    <property type="entry name" value="Prim-pol domain"/>
    <property type="match status" value="1"/>
</dbReference>
<dbReference type="EMBL" id="LKBH01000177">
    <property type="protein sequence ID" value="KQB35230.1"/>
    <property type="molecule type" value="Genomic_DNA"/>
</dbReference>
<evidence type="ECO:0000256" key="10">
    <source>
        <dbReference type="ARBA" id="ARBA00023211"/>
    </source>
</evidence>
<feature type="active site" evidence="11">
    <location>
        <position position="281"/>
    </location>
</feature>
<evidence type="ECO:0000256" key="5">
    <source>
        <dbReference type="ARBA" id="ARBA00022695"/>
    </source>
</evidence>
<comment type="function">
    <text evidence="11">Catalytic subunit of DNA primase, an RNA polymerase that catalyzes the synthesis of short RNA molecules used as primers for DNA polymerase during DNA replication. The small subunit contains the primase catalytic core and has DNA synthesis activity on its own. Binding to the large subunit stabilizes and modulates the activity, increasing the rate of DNA synthesis while decreasing the length of the DNA fragments, and conferring RNA synthesis capability. The DNA polymerase activity may enable DNA primase to also catalyze primer extension after primer synthesis. May also play a role in DNA repair.</text>
</comment>
<evidence type="ECO:0000256" key="9">
    <source>
        <dbReference type="ARBA" id="ARBA00023163"/>
    </source>
</evidence>
<dbReference type="GO" id="GO:1990077">
    <property type="term" value="C:primosome complex"/>
    <property type="evidence" value="ECO:0007669"/>
    <property type="project" value="UniProtKB-KW"/>
</dbReference>
<dbReference type="InParanoid" id="A0A0Q0WI45"/>
<dbReference type="InterPro" id="IPR002755">
    <property type="entry name" value="DNA_primase_S"/>
</dbReference>
<dbReference type="PANTHER" id="PTHR10536">
    <property type="entry name" value="DNA PRIMASE SMALL SUBUNIT"/>
    <property type="match status" value="1"/>
</dbReference>
<keyword evidence="3 11" id="KW-0639">Primosome</keyword>
<comment type="cofactor">
    <cofactor evidence="11">
        <name>Mg(2+)</name>
        <dbReference type="ChEBI" id="CHEBI:18420"/>
    </cofactor>
    <cofactor evidence="11">
        <name>Mn(2+)</name>
        <dbReference type="ChEBI" id="CHEBI:29035"/>
    </cofactor>
</comment>
<keyword evidence="6 11" id="KW-0235">DNA replication</keyword>
<dbReference type="GO" id="GO:0003899">
    <property type="term" value="F:DNA-directed RNA polymerase activity"/>
    <property type="evidence" value="ECO:0007669"/>
    <property type="project" value="UniProtKB-UniRule"/>
</dbReference>
<dbReference type="Proteomes" id="UP000050301">
    <property type="component" value="Unassembled WGS sequence"/>
</dbReference>
<evidence type="ECO:0000256" key="3">
    <source>
        <dbReference type="ARBA" id="ARBA00022515"/>
    </source>
</evidence>
<dbReference type="NCBIfam" id="TIGR00335">
    <property type="entry name" value="primase_sml"/>
    <property type="match status" value="1"/>
</dbReference>
<dbReference type="GO" id="GO:0000428">
    <property type="term" value="C:DNA-directed RNA polymerase complex"/>
    <property type="evidence" value="ECO:0007669"/>
    <property type="project" value="UniProtKB-KW"/>
</dbReference>
<keyword evidence="9 11" id="KW-0804">Transcription</keyword>
<evidence type="ECO:0000256" key="13">
    <source>
        <dbReference type="RuleBase" id="RU004224"/>
    </source>
</evidence>
<comment type="caution">
    <text evidence="14">The sequence shown here is derived from an EMBL/GenBank/DDBJ whole genome shotgun (WGS) entry which is preliminary data.</text>
</comment>
<comment type="subunit">
    <text evidence="11">Heterodimer of a small subunit (PriS) and a large subunit (PriL).</text>
</comment>
<evidence type="ECO:0000256" key="6">
    <source>
        <dbReference type="ARBA" id="ARBA00022705"/>
    </source>
</evidence>
<dbReference type="GO" id="GO:0046872">
    <property type="term" value="F:metal ion binding"/>
    <property type="evidence" value="ECO:0007669"/>
    <property type="project" value="UniProtKB-KW"/>
</dbReference>
<dbReference type="Gene3D" id="3.90.920.10">
    <property type="entry name" value="DNA primase, PRIM domain"/>
    <property type="match status" value="1"/>
</dbReference>
<evidence type="ECO:0000256" key="11">
    <source>
        <dbReference type="HAMAP-Rule" id="MF_00700"/>
    </source>
</evidence>
<keyword evidence="10 11" id="KW-0464">Manganese</keyword>
<keyword evidence="2 11" id="KW-0240">DNA-directed RNA polymerase</keyword>
<dbReference type="InterPro" id="IPR014052">
    <property type="entry name" value="DNA_primase_ssu_euk/arc"/>
</dbReference>
<evidence type="ECO:0000256" key="8">
    <source>
        <dbReference type="ARBA" id="ARBA00022842"/>
    </source>
</evidence>
<feature type="active site" evidence="11">
    <location>
        <position position="91"/>
    </location>
</feature>
<evidence type="ECO:0000313" key="14">
    <source>
        <dbReference type="EMBL" id="KQB35230.1"/>
    </source>
</evidence>
<evidence type="ECO:0000313" key="15">
    <source>
        <dbReference type="Proteomes" id="UP000050301"/>
    </source>
</evidence>
<evidence type="ECO:0000256" key="4">
    <source>
        <dbReference type="ARBA" id="ARBA00022679"/>
    </source>
</evidence>